<dbReference type="OrthoDB" id="9809356at2"/>
<name>A0A1I2HM64_9GAMM</name>
<comment type="catalytic activity">
    <reaction evidence="20">
        <text>10-formyltetrahydrofolyl-(gamma-L-Glu)(n) + L-glutamate + ATP = 10-formyltetrahydrofolyl-(gamma-L-Glu)(n+1) + ADP + phosphate + H(+)</text>
        <dbReference type="Rhea" id="RHEA:51904"/>
        <dbReference type="Rhea" id="RHEA-COMP:13088"/>
        <dbReference type="Rhea" id="RHEA-COMP:14300"/>
        <dbReference type="ChEBI" id="CHEBI:15378"/>
        <dbReference type="ChEBI" id="CHEBI:29985"/>
        <dbReference type="ChEBI" id="CHEBI:30616"/>
        <dbReference type="ChEBI" id="CHEBI:43474"/>
        <dbReference type="ChEBI" id="CHEBI:134413"/>
        <dbReference type="ChEBI" id="CHEBI:456216"/>
        <dbReference type="EC" id="6.3.2.17"/>
    </reaction>
</comment>
<dbReference type="GO" id="GO:0046654">
    <property type="term" value="P:tetrahydrofolate biosynthetic process"/>
    <property type="evidence" value="ECO:0007669"/>
    <property type="project" value="UniProtKB-UniPathway"/>
</dbReference>
<evidence type="ECO:0000256" key="10">
    <source>
        <dbReference type="ARBA" id="ARBA00022598"/>
    </source>
</evidence>
<evidence type="ECO:0000256" key="1">
    <source>
        <dbReference type="ARBA" id="ARBA00001946"/>
    </source>
</evidence>
<reference evidence="26 27" key="1">
    <citation type="submission" date="2016-10" db="EMBL/GenBank/DDBJ databases">
        <authorList>
            <person name="de Groot N.N."/>
        </authorList>
    </citation>
    <scope>NUCLEOTIDE SEQUENCE [LARGE SCALE GENOMIC DNA]</scope>
    <source>
        <strain evidence="26 27">DSM 23609</strain>
    </source>
</reference>
<evidence type="ECO:0000256" key="17">
    <source>
        <dbReference type="ARBA" id="ARBA00030592"/>
    </source>
</evidence>
<gene>
    <name evidence="26" type="ORF">SAMN04488120_102105</name>
</gene>
<comment type="subunit">
    <text evidence="6">Monomer.</text>
</comment>
<comment type="catalytic activity">
    <reaction evidence="21">
        <text>(6R)-5,10-methylenetetrahydrofolyl-(gamma-L-Glu)(n) + L-glutamate + ATP = (6R)-5,10-methylenetetrahydrofolyl-(gamma-L-Glu)(n+1) + ADP + phosphate + H(+)</text>
        <dbReference type="Rhea" id="RHEA:51912"/>
        <dbReference type="Rhea" id="RHEA-COMP:13257"/>
        <dbReference type="Rhea" id="RHEA-COMP:13258"/>
        <dbReference type="ChEBI" id="CHEBI:15378"/>
        <dbReference type="ChEBI" id="CHEBI:29985"/>
        <dbReference type="ChEBI" id="CHEBI:30616"/>
        <dbReference type="ChEBI" id="CHEBI:43474"/>
        <dbReference type="ChEBI" id="CHEBI:136572"/>
        <dbReference type="ChEBI" id="CHEBI:456216"/>
        <dbReference type="EC" id="6.3.2.17"/>
    </reaction>
</comment>
<organism evidence="26 27">
    <name type="scientific">Fontimonas thermophila</name>
    <dbReference type="NCBI Taxonomy" id="1076937"/>
    <lineage>
        <taxon>Bacteria</taxon>
        <taxon>Pseudomonadati</taxon>
        <taxon>Pseudomonadota</taxon>
        <taxon>Gammaproteobacteria</taxon>
        <taxon>Nevskiales</taxon>
        <taxon>Nevskiaceae</taxon>
        <taxon>Fontimonas</taxon>
    </lineage>
</organism>
<evidence type="ECO:0000313" key="27">
    <source>
        <dbReference type="Proteomes" id="UP000199771"/>
    </source>
</evidence>
<dbReference type="PIRSF" id="PIRSF001563">
    <property type="entry name" value="Folylpolyglu_synth"/>
    <property type="match status" value="1"/>
</dbReference>
<dbReference type="STRING" id="1076937.SAMN04488120_102105"/>
<comment type="function">
    <text evidence="2">Functions in two distinct reactions of the de novo folate biosynthetic pathway. Catalyzes the addition of a glutamate residue to dihydropteroate (7,8-dihydropteroate or H2Pte) to form dihydrofolate (7,8-dihydrofolate monoglutamate or H2Pte-Glu). Also catalyzes successive additions of L-glutamate to tetrahydrofolate or 10-formyltetrahydrofolate or 5,10-methylenetetrahydrofolate, leading to folylpolyglutamate derivatives.</text>
</comment>
<dbReference type="GO" id="GO:0008841">
    <property type="term" value="F:dihydrofolate synthase activity"/>
    <property type="evidence" value="ECO:0007669"/>
    <property type="project" value="UniProtKB-EC"/>
</dbReference>
<feature type="domain" description="Mur ligase C-terminal" evidence="24">
    <location>
        <begin position="287"/>
        <end position="404"/>
    </location>
</feature>
<keyword evidence="15" id="KW-0289">Folate biosynthesis</keyword>
<evidence type="ECO:0000259" key="24">
    <source>
        <dbReference type="Pfam" id="PF02875"/>
    </source>
</evidence>
<dbReference type="InterPro" id="IPR036615">
    <property type="entry name" value="Mur_ligase_C_dom_sf"/>
</dbReference>
<evidence type="ECO:0000256" key="21">
    <source>
        <dbReference type="ARBA" id="ARBA00049035"/>
    </source>
</evidence>
<dbReference type="Pfam" id="PF02875">
    <property type="entry name" value="Mur_ligase_C"/>
    <property type="match status" value="1"/>
</dbReference>
<keyword evidence="27" id="KW-1185">Reference proteome</keyword>
<dbReference type="UniPathway" id="UPA00077">
    <property type="reaction ID" value="UER00157"/>
</dbReference>
<keyword evidence="11" id="KW-0479">Metal-binding</keyword>
<evidence type="ECO:0000256" key="22">
    <source>
        <dbReference type="ARBA" id="ARBA00049161"/>
    </source>
</evidence>
<keyword evidence="10 23" id="KW-0436">Ligase</keyword>
<keyword evidence="14" id="KW-0460">Magnesium</keyword>
<evidence type="ECO:0000256" key="19">
    <source>
        <dbReference type="ARBA" id="ARBA00047493"/>
    </source>
</evidence>
<sequence>MTVRTLEDWLRWQETLHPRSIELGLERVRTVAARLHLPDPRPVTLTIAGTNGKGSSAHLAALIYREAGYRVGLYTSPHLLRYNERVRIDGVEATDAELCAAFEAVEQARGECALTYFEFGTLAALWLFREHKVDVQVLEVGLGGRLDAVNLVDADTALITSIGLDHLDWLGPDRESIAREKAGVFRPDRPAIVAEPDPPRSLFDVATAVAAPLRLIGRDFRIHAHDAGFDWQGRAWTLHALPRPGIPGEAQLRNAAGVLAAIEALASRRPVGEDAIRRALPRLSVPGRCELRGNVVLDVAHNHESALVLAQYLASLPTVAPTVLLLGMLADKPHARIWEALAPCVDAAVLVSLPGPRGLAAADLARRLGAVRVDLHCCATMAEALAIARGRAGAKGRIVVTGSFLTVAAAMGELQRHG</sequence>
<dbReference type="GO" id="GO:0046872">
    <property type="term" value="F:metal ion binding"/>
    <property type="evidence" value="ECO:0007669"/>
    <property type="project" value="UniProtKB-KW"/>
</dbReference>
<proteinExistence type="inferred from homology"/>
<dbReference type="GO" id="GO:0005524">
    <property type="term" value="F:ATP binding"/>
    <property type="evidence" value="ECO:0007669"/>
    <property type="project" value="UniProtKB-KW"/>
</dbReference>
<evidence type="ECO:0000256" key="2">
    <source>
        <dbReference type="ARBA" id="ARBA00002714"/>
    </source>
</evidence>
<evidence type="ECO:0000256" key="7">
    <source>
        <dbReference type="ARBA" id="ARBA00013023"/>
    </source>
</evidence>
<evidence type="ECO:0000256" key="8">
    <source>
        <dbReference type="ARBA" id="ARBA00013025"/>
    </source>
</evidence>
<accession>A0A1I2HM64</accession>
<dbReference type="InterPro" id="IPR004101">
    <property type="entry name" value="Mur_ligase_C"/>
</dbReference>
<comment type="pathway">
    <text evidence="3">Cofactor biosynthesis; tetrahydrofolate biosynthesis; 7,8-dihydrofolate from 2-amino-4-hydroxy-6-hydroxymethyl-7,8-dihydropteridine diphosphate and 4-aminobenzoate: step 2/2.</text>
</comment>
<evidence type="ECO:0000259" key="25">
    <source>
        <dbReference type="Pfam" id="PF08245"/>
    </source>
</evidence>
<evidence type="ECO:0000256" key="5">
    <source>
        <dbReference type="ARBA" id="ARBA00008276"/>
    </source>
</evidence>
<dbReference type="NCBIfam" id="TIGR01499">
    <property type="entry name" value="folC"/>
    <property type="match status" value="1"/>
</dbReference>
<evidence type="ECO:0000256" key="23">
    <source>
        <dbReference type="PIRNR" id="PIRNR001563"/>
    </source>
</evidence>
<evidence type="ECO:0000256" key="9">
    <source>
        <dbReference type="ARBA" id="ARBA00019357"/>
    </source>
</evidence>
<dbReference type="EC" id="6.3.2.17" evidence="8"/>
<dbReference type="InterPro" id="IPR036565">
    <property type="entry name" value="Mur-like_cat_sf"/>
</dbReference>
<dbReference type="SUPFAM" id="SSF53623">
    <property type="entry name" value="MurD-like peptide ligases, catalytic domain"/>
    <property type="match status" value="1"/>
</dbReference>
<evidence type="ECO:0000256" key="13">
    <source>
        <dbReference type="ARBA" id="ARBA00022840"/>
    </source>
</evidence>
<keyword evidence="13 23" id="KW-0067">ATP-binding</keyword>
<evidence type="ECO:0000256" key="16">
    <source>
        <dbReference type="ARBA" id="ARBA00030048"/>
    </source>
</evidence>
<dbReference type="Gene3D" id="3.90.190.20">
    <property type="entry name" value="Mur ligase, C-terminal domain"/>
    <property type="match status" value="1"/>
</dbReference>
<dbReference type="GO" id="GO:0046656">
    <property type="term" value="P:folic acid biosynthetic process"/>
    <property type="evidence" value="ECO:0007669"/>
    <property type="project" value="UniProtKB-KW"/>
</dbReference>
<dbReference type="SUPFAM" id="SSF53244">
    <property type="entry name" value="MurD-like peptide ligases, peptide-binding domain"/>
    <property type="match status" value="1"/>
</dbReference>
<evidence type="ECO:0000256" key="20">
    <source>
        <dbReference type="ARBA" id="ARBA00047808"/>
    </source>
</evidence>
<evidence type="ECO:0000256" key="6">
    <source>
        <dbReference type="ARBA" id="ARBA00011245"/>
    </source>
</evidence>
<comment type="catalytic activity">
    <reaction evidence="22">
        <text>7,8-dihydropteroate + L-glutamate + ATP = 7,8-dihydrofolate + ADP + phosphate + H(+)</text>
        <dbReference type="Rhea" id="RHEA:23584"/>
        <dbReference type="ChEBI" id="CHEBI:15378"/>
        <dbReference type="ChEBI" id="CHEBI:17839"/>
        <dbReference type="ChEBI" id="CHEBI:29985"/>
        <dbReference type="ChEBI" id="CHEBI:30616"/>
        <dbReference type="ChEBI" id="CHEBI:43474"/>
        <dbReference type="ChEBI" id="CHEBI:57451"/>
        <dbReference type="ChEBI" id="CHEBI:456216"/>
        <dbReference type="EC" id="6.3.2.12"/>
    </reaction>
</comment>
<comment type="pathway">
    <text evidence="4">Cofactor biosynthesis; tetrahydrofolylpolyglutamate biosynthesis.</text>
</comment>
<feature type="domain" description="Mur ligase central" evidence="25">
    <location>
        <begin position="47"/>
        <end position="198"/>
    </location>
</feature>
<dbReference type="PANTHER" id="PTHR11136:SF0">
    <property type="entry name" value="DIHYDROFOLATE SYNTHETASE-RELATED"/>
    <property type="match status" value="1"/>
</dbReference>
<evidence type="ECO:0000256" key="14">
    <source>
        <dbReference type="ARBA" id="ARBA00022842"/>
    </source>
</evidence>
<evidence type="ECO:0000256" key="3">
    <source>
        <dbReference type="ARBA" id="ARBA00004799"/>
    </source>
</evidence>
<dbReference type="AlphaFoldDB" id="A0A1I2HM64"/>
<dbReference type="RefSeq" id="WP_091531087.1">
    <property type="nucleotide sequence ID" value="NZ_FOOC01000002.1"/>
</dbReference>
<evidence type="ECO:0000256" key="15">
    <source>
        <dbReference type="ARBA" id="ARBA00022909"/>
    </source>
</evidence>
<evidence type="ECO:0000256" key="18">
    <source>
        <dbReference type="ARBA" id="ARBA00032510"/>
    </source>
</evidence>
<dbReference type="EC" id="6.3.2.12" evidence="7"/>
<dbReference type="InterPro" id="IPR013221">
    <property type="entry name" value="Mur_ligase_cen"/>
</dbReference>
<evidence type="ECO:0000256" key="4">
    <source>
        <dbReference type="ARBA" id="ARBA00005150"/>
    </source>
</evidence>
<dbReference type="EMBL" id="FOOC01000002">
    <property type="protein sequence ID" value="SFF31435.1"/>
    <property type="molecule type" value="Genomic_DNA"/>
</dbReference>
<evidence type="ECO:0000256" key="12">
    <source>
        <dbReference type="ARBA" id="ARBA00022741"/>
    </source>
</evidence>
<comment type="catalytic activity">
    <reaction evidence="19">
        <text>(6S)-5,6,7,8-tetrahydrofolyl-(gamma-L-Glu)(n) + L-glutamate + ATP = (6S)-5,6,7,8-tetrahydrofolyl-(gamma-L-Glu)(n+1) + ADP + phosphate + H(+)</text>
        <dbReference type="Rhea" id="RHEA:10580"/>
        <dbReference type="Rhea" id="RHEA-COMP:14738"/>
        <dbReference type="Rhea" id="RHEA-COMP:14740"/>
        <dbReference type="ChEBI" id="CHEBI:15378"/>
        <dbReference type="ChEBI" id="CHEBI:29985"/>
        <dbReference type="ChEBI" id="CHEBI:30616"/>
        <dbReference type="ChEBI" id="CHEBI:43474"/>
        <dbReference type="ChEBI" id="CHEBI:141005"/>
        <dbReference type="ChEBI" id="CHEBI:456216"/>
        <dbReference type="EC" id="6.3.2.17"/>
    </reaction>
</comment>
<dbReference type="Proteomes" id="UP000199771">
    <property type="component" value="Unassembled WGS sequence"/>
</dbReference>
<dbReference type="Pfam" id="PF08245">
    <property type="entry name" value="Mur_ligase_M"/>
    <property type="match status" value="1"/>
</dbReference>
<protein>
    <recommendedName>
        <fullName evidence="9">Dihydrofolate synthase/folylpolyglutamate synthase</fullName>
        <ecNumber evidence="7">6.3.2.12</ecNumber>
        <ecNumber evidence="8">6.3.2.17</ecNumber>
    </recommendedName>
    <alternativeName>
        <fullName evidence="18">Folylpoly-gamma-glutamate synthetase-dihydrofolate synthetase</fullName>
    </alternativeName>
    <alternativeName>
        <fullName evidence="16">Folylpolyglutamate synthetase</fullName>
    </alternativeName>
    <alternativeName>
        <fullName evidence="17">Tetrahydrofolylpolyglutamate synthase</fullName>
    </alternativeName>
</protein>
<evidence type="ECO:0000256" key="11">
    <source>
        <dbReference type="ARBA" id="ARBA00022723"/>
    </source>
</evidence>
<dbReference type="FunFam" id="3.40.1190.10:FF:000004">
    <property type="entry name" value="Dihydrofolate synthase/folylpolyglutamate synthase"/>
    <property type="match status" value="1"/>
</dbReference>
<dbReference type="GO" id="GO:0004326">
    <property type="term" value="F:tetrahydrofolylpolyglutamate synthase activity"/>
    <property type="evidence" value="ECO:0007669"/>
    <property type="project" value="UniProtKB-EC"/>
</dbReference>
<comment type="cofactor">
    <cofactor evidence="1">
        <name>Mg(2+)</name>
        <dbReference type="ChEBI" id="CHEBI:18420"/>
    </cofactor>
</comment>
<dbReference type="GO" id="GO:0005737">
    <property type="term" value="C:cytoplasm"/>
    <property type="evidence" value="ECO:0007669"/>
    <property type="project" value="TreeGrafter"/>
</dbReference>
<dbReference type="InterPro" id="IPR001645">
    <property type="entry name" value="Folylpolyglutamate_synth"/>
</dbReference>
<comment type="similarity">
    <text evidence="5 23">Belongs to the folylpolyglutamate synthase family.</text>
</comment>
<evidence type="ECO:0000313" key="26">
    <source>
        <dbReference type="EMBL" id="SFF31435.1"/>
    </source>
</evidence>
<dbReference type="PANTHER" id="PTHR11136">
    <property type="entry name" value="FOLYLPOLYGLUTAMATE SYNTHASE-RELATED"/>
    <property type="match status" value="1"/>
</dbReference>
<dbReference type="NCBIfam" id="NF008101">
    <property type="entry name" value="PRK10846.1"/>
    <property type="match status" value="1"/>
</dbReference>
<dbReference type="Gene3D" id="3.40.1190.10">
    <property type="entry name" value="Mur-like, catalytic domain"/>
    <property type="match status" value="1"/>
</dbReference>
<keyword evidence="12 23" id="KW-0547">Nucleotide-binding</keyword>